<protein>
    <recommendedName>
        <fullName evidence="3">Protein kinase domain-containing protein</fullName>
    </recommendedName>
</protein>
<dbReference type="Proteomes" id="UP000030745">
    <property type="component" value="Unassembled WGS sequence"/>
</dbReference>
<reference evidence="1 2" key="1">
    <citation type="journal article" date="2013" name="PLoS Genet.">
        <title>Distinctive expansion of potential virulence genes in the genome of the oomycete fish pathogen Saprolegnia parasitica.</title>
        <authorList>
            <person name="Jiang R.H."/>
            <person name="de Bruijn I."/>
            <person name="Haas B.J."/>
            <person name="Belmonte R."/>
            <person name="Lobach L."/>
            <person name="Christie J."/>
            <person name="van den Ackerveken G."/>
            <person name="Bottin A."/>
            <person name="Bulone V."/>
            <person name="Diaz-Moreno S.M."/>
            <person name="Dumas B."/>
            <person name="Fan L."/>
            <person name="Gaulin E."/>
            <person name="Govers F."/>
            <person name="Grenville-Briggs L.J."/>
            <person name="Horner N.R."/>
            <person name="Levin J.Z."/>
            <person name="Mammella M."/>
            <person name="Meijer H.J."/>
            <person name="Morris P."/>
            <person name="Nusbaum C."/>
            <person name="Oome S."/>
            <person name="Phillips A.J."/>
            <person name="van Rooyen D."/>
            <person name="Rzeszutek E."/>
            <person name="Saraiva M."/>
            <person name="Secombes C.J."/>
            <person name="Seidl M.F."/>
            <person name="Snel B."/>
            <person name="Stassen J.H."/>
            <person name="Sykes S."/>
            <person name="Tripathy S."/>
            <person name="van den Berg H."/>
            <person name="Vega-Arreguin J.C."/>
            <person name="Wawra S."/>
            <person name="Young S.K."/>
            <person name="Zeng Q."/>
            <person name="Dieguez-Uribeondo J."/>
            <person name="Russ C."/>
            <person name="Tyler B.M."/>
            <person name="van West P."/>
        </authorList>
    </citation>
    <scope>NUCLEOTIDE SEQUENCE [LARGE SCALE GENOMIC DNA]</scope>
    <source>
        <strain evidence="1 2">CBS 223.65</strain>
    </source>
</reference>
<dbReference type="RefSeq" id="XP_012207428.1">
    <property type="nucleotide sequence ID" value="XM_012352038.1"/>
</dbReference>
<organism evidence="1 2">
    <name type="scientific">Saprolegnia parasitica (strain CBS 223.65)</name>
    <dbReference type="NCBI Taxonomy" id="695850"/>
    <lineage>
        <taxon>Eukaryota</taxon>
        <taxon>Sar</taxon>
        <taxon>Stramenopiles</taxon>
        <taxon>Oomycota</taxon>
        <taxon>Saprolegniomycetes</taxon>
        <taxon>Saprolegniales</taxon>
        <taxon>Saprolegniaceae</taxon>
        <taxon>Saprolegnia</taxon>
    </lineage>
</organism>
<gene>
    <name evidence="1" type="ORF">SPRG_12375</name>
</gene>
<proteinExistence type="predicted"/>
<dbReference type="KEGG" id="spar:SPRG_12375"/>
<dbReference type="VEuPathDB" id="FungiDB:SPRG_12375"/>
<evidence type="ECO:0000313" key="1">
    <source>
        <dbReference type="EMBL" id="KDO21873.1"/>
    </source>
</evidence>
<dbReference type="AlphaFoldDB" id="A0A067BUC6"/>
<dbReference type="EMBL" id="KK583279">
    <property type="protein sequence ID" value="KDO21873.1"/>
    <property type="molecule type" value="Genomic_DNA"/>
</dbReference>
<sequence>MRRDLPTRNILLTGDFAHAKLTELSVARTIDDHTMTAKMGFPKRPSRFRNLLLQCMKLELTDPATGL</sequence>
<dbReference type="GeneID" id="24134336"/>
<accession>A0A067BUC6</accession>
<name>A0A067BUC6_SAPPC</name>
<evidence type="ECO:0008006" key="3">
    <source>
        <dbReference type="Google" id="ProtNLM"/>
    </source>
</evidence>
<keyword evidence="2" id="KW-1185">Reference proteome</keyword>
<evidence type="ECO:0000313" key="2">
    <source>
        <dbReference type="Proteomes" id="UP000030745"/>
    </source>
</evidence>